<keyword evidence="10" id="KW-1185">Reference proteome</keyword>
<proteinExistence type="inferred from homology"/>
<name>A0A9D2WQS7_9FIRM</name>
<sequence>MRQYELVFIVRTDLDEETTDALITKVRGIAEINGAEVTKLEKWGKRRLAYEIKNSREGFYVIMNFKGEAAVAAELDRILKITENILRHMIVREDEK</sequence>
<dbReference type="PROSITE" id="PS01048">
    <property type="entry name" value="RIBOSOMAL_S6"/>
    <property type="match status" value="1"/>
</dbReference>
<keyword evidence="4 8" id="KW-0689">Ribosomal protein</keyword>
<dbReference type="Proteomes" id="UP000798488">
    <property type="component" value="Unassembled WGS sequence"/>
</dbReference>
<gene>
    <name evidence="8 9" type="primary">rpsF</name>
    <name evidence="9" type="ORF">SPSYN_00657</name>
</gene>
<dbReference type="OrthoDB" id="9812702at2"/>
<organism evidence="9 10">
    <name type="scientific">Sporotomaculum syntrophicum</name>
    <dbReference type="NCBI Taxonomy" id="182264"/>
    <lineage>
        <taxon>Bacteria</taxon>
        <taxon>Bacillati</taxon>
        <taxon>Bacillota</taxon>
        <taxon>Clostridia</taxon>
        <taxon>Eubacteriales</taxon>
        <taxon>Desulfallaceae</taxon>
        <taxon>Sporotomaculum</taxon>
    </lineage>
</organism>
<dbReference type="InterPro" id="IPR014717">
    <property type="entry name" value="Transl_elong_EF1B/ribsomal_bS6"/>
</dbReference>
<dbReference type="InterPro" id="IPR020814">
    <property type="entry name" value="Ribosomal_S6_plastid/chlpt"/>
</dbReference>
<dbReference type="GO" id="GO:0005737">
    <property type="term" value="C:cytoplasm"/>
    <property type="evidence" value="ECO:0007669"/>
    <property type="project" value="UniProtKB-ARBA"/>
</dbReference>
<dbReference type="InterPro" id="IPR035980">
    <property type="entry name" value="Ribosomal_bS6_sf"/>
</dbReference>
<dbReference type="PANTHER" id="PTHR21011:SF1">
    <property type="entry name" value="SMALL RIBOSOMAL SUBUNIT PROTEIN BS6M"/>
    <property type="match status" value="1"/>
</dbReference>
<comment type="caution">
    <text evidence="9">The sequence shown here is derived from an EMBL/GenBank/DDBJ whole genome shotgun (WGS) entry which is preliminary data.</text>
</comment>
<evidence type="ECO:0000256" key="2">
    <source>
        <dbReference type="ARBA" id="ARBA00022730"/>
    </source>
</evidence>
<dbReference type="Gene3D" id="3.30.70.60">
    <property type="match status" value="1"/>
</dbReference>
<evidence type="ECO:0000256" key="7">
    <source>
        <dbReference type="ARBA" id="ARBA00035294"/>
    </source>
</evidence>
<evidence type="ECO:0000256" key="5">
    <source>
        <dbReference type="ARBA" id="ARBA00023274"/>
    </source>
</evidence>
<dbReference type="InterPro" id="IPR020815">
    <property type="entry name" value="Ribosomal_bS6_CS"/>
</dbReference>
<dbReference type="Pfam" id="PF01250">
    <property type="entry name" value="Ribosomal_S6"/>
    <property type="match status" value="1"/>
</dbReference>
<dbReference type="GO" id="GO:1990904">
    <property type="term" value="C:ribonucleoprotein complex"/>
    <property type="evidence" value="ECO:0007669"/>
    <property type="project" value="UniProtKB-KW"/>
</dbReference>
<dbReference type="HAMAP" id="MF_00360">
    <property type="entry name" value="Ribosomal_bS6"/>
    <property type="match status" value="1"/>
</dbReference>
<evidence type="ECO:0000313" key="9">
    <source>
        <dbReference type="EMBL" id="KAF1085922.1"/>
    </source>
</evidence>
<dbReference type="GO" id="GO:0006412">
    <property type="term" value="P:translation"/>
    <property type="evidence" value="ECO:0007669"/>
    <property type="project" value="UniProtKB-UniRule"/>
</dbReference>
<dbReference type="CDD" id="cd00473">
    <property type="entry name" value="bS6"/>
    <property type="match status" value="1"/>
</dbReference>
<dbReference type="GO" id="GO:0005840">
    <property type="term" value="C:ribosome"/>
    <property type="evidence" value="ECO:0007669"/>
    <property type="project" value="UniProtKB-KW"/>
</dbReference>
<dbReference type="PANTHER" id="PTHR21011">
    <property type="entry name" value="MITOCHONDRIAL 28S RIBOSOMAL PROTEIN S6"/>
    <property type="match status" value="1"/>
</dbReference>
<accession>A0A9D2WQS7</accession>
<evidence type="ECO:0000256" key="8">
    <source>
        <dbReference type="HAMAP-Rule" id="MF_00360"/>
    </source>
</evidence>
<protein>
    <recommendedName>
        <fullName evidence="7 8">Small ribosomal subunit protein bS6</fullName>
    </recommendedName>
</protein>
<dbReference type="GO" id="GO:0070181">
    <property type="term" value="F:small ribosomal subunit rRNA binding"/>
    <property type="evidence" value="ECO:0007669"/>
    <property type="project" value="TreeGrafter"/>
</dbReference>
<evidence type="ECO:0000256" key="6">
    <source>
        <dbReference type="ARBA" id="ARBA00035104"/>
    </source>
</evidence>
<evidence type="ECO:0000256" key="3">
    <source>
        <dbReference type="ARBA" id="ARBA00022884"/>
    </source>
</evidence>
<dbReference type="InterPro" id="IPR000529">
    <property type="entry name" value="Ribosomal_bS6"/>
</dbReference>
<evidence type="ECO:0000256" key="4">
    <source>
        <dbReference type="ARBA" id="ARBA00022980"/>
    </source>
</evidence>
<dbReference type="NCBIfam" id="TIGR00166">
    <property type="entry name" value="S6"/>
    <property type="match status" value="1"/>
</dbReference>
<keyword evidence="2 8" id="KW-0699">rRNA-binding</keyword>
<dbReference type="GO" id="GO:0003735">
    <property type="term" value="F:structural constituent of ribosome"/>
    <property type="evidence" value="ECO:0007669"/>
    <property type="project" value="InterPro"/>
</dbReference>
<dbReference type="FunFam" id="3.30.70.60:FF:000002">
    <property type="entry name" value="30S ribosomal protein S6"/>
    <property type="match status" value="1"/>
</dbReference>
<evidence type="ECO:0000313" key="10">
    <source>
        <dbReference type="Proteomes" id="UP000798488"/>
    </source>
</evidence>
<comment type="function">
    <text evidence="6 8">Binds together with bS18 to 16S ribosomal RNA.</text>
</comment>
<keyword evidence="5 8" id="KW-0687">Ribonucleoprotein</keyword>
<dbReference type="EMBL" id="LSRS01000002">
    <property type="protein sequence ID" value="KAF1085922.1"/>
    <property type="molecule type" value="Genomic_DNA"/>
</dbReference>
<reference evidence="9" key="1">
    <citation type="submission" date="2016-02" db="EMBL/GenBank/DDBJ databases">
        <title>Draft Genome Sequence of Sporotomaculum syntrophicum Strain FB, a Syntrophic Benzoate Degrader.</title>
        <authorList>
            <person name="Nobu M.K."/>
            <person name="Narihiro T."/>
            <person name="Qiu Y.-L."/>
            <person name="Ohashi A."/>
            <person name="Liu W.-T."/>
            <person name="Yuji S."/>
        </authorList>
    </citation>
    <scope>NUCLEOTIDE SEQUENCE</scope>
    <source>
        <strain evidence="9">FB</strain>
    </source>
</reference>
<dbReference type="RefSeq" id="WP_161821404.1">
    <property type="nucleotide sequence ID" value="NZ_LSRS01000002.1"/>
</dbReference>
<comment type="similarity">
    <text evidence="1 8">Belongs to the bacterial ribosomal protein bS6 family.</text>
</comment>
<dbReference type="SUPFAM" id="SSF54995">
    <property type="entry name" value="Ribosomal protein S6"/>
    <property type="match status" value="1"/>
</dbReference>
<evidence type="ECO:0000256" key="1">
    <source>
        <dbReference type="ARBA" id="ARBA00009512"/>
    </source>
</evidence>
<dbReference type="AlphaFoldDB" id="A0A9D2WQS7"/>
<keyword evidence="3 8" id="KW-0694">RNA-binding</keyword>